<reference evidence="2" key="1">
    <citation type="journal article" date="2024" name="Syst. Appl. Microbiol.">
        <title>First single-strain enrichments of Electrothrix cable bacteria, description of E. aestuarii sp. nov. and E. rattekaaiensis sp. nov., and proposal of a cable bacteria taxonomy following the rules of the SeqCode.</title>
        <authorList>
            <person name="Plum-Jensen L.E."/>
            <person name="Schramm A."/>
            <person name="Marshall I.P.G."/>
        </authorList>
    </citation>
    <scope>NUCLEOTIDE SEQUENCE</scope>
    <source>
        <strain evidence="2">Rat1</strain>
    </source>
</reference>
<dbReference type="InterPro" id="IPR016193">
    <property type="entry name" value="Cytidine_deaminase-like"/>
</dbReference>
<dbReference type="EMBL" id="CP159373">
    <property type="protein sequence ID" value="XCN72992.1"/>
    <property type="molecule type" value="Genomic_DNA"/>
</dbReference>
<proteinExistence type="predicted"/>
<dbReference type="Pfam" id="PF00383">
    <property type="entry name" value="dCMP_cyt_deam_1"/>
    <property type="match status" value="1"/>
</dbReference>
<dbReference type="CDD" id="cd01285">
    <property type="entry name" value="nucleoside_deaminase"/>
    <property type="match status" value="1"/>
</dbReference>
<dbReference type="InterPro" id="IPR002125">
    <property type="entry name" value="CMP_dCMP_dom"/>
</dbReference>
<protein>
    <submittedName>
        <fullName evidence="2">Nucleoside deaminase</fullName>
        <ecNumber evidence="2">3.5.4.33</ecNumber>
    </submittedName>
</protein>
<feature type="domain" description="CMP/dCMP-type deaminase" evidence="1">
    <location>
        <begin position="6"/>
        <end position="117"/>
    </location>
</feature>
<organism evidence="2">
    <name type="scientific">Candidatus Electrothrix aestuarii</name>
    <dbReference type="NCBI Taxonomy" id="3062594"/>
    <lineage>
        <taxon>Bacteria</taxon>
        <taxon>Pseudomonadati</taxon>
        <taxon>Thermodesulfobacteriota</taxon>
        <taxon>Desulfobulbia</taxon>
        <taxon>Desulfobulbales</taxon>
        <taxon>Desulfobulbaceae</taxon>
        <taxon>Candidatus Electrothrix</taxon>
    </lineage>
</organism>
<dbReference type="PROSITE" id="PS51747">
    <property type="entry name" value="CYT_DCMP_DEAMINASES_2"/>
    <property type="match status" value="1"/>
</dbReference>
<gene>
    <name evidence="2" type="ORF">Q3M24_22405</name>
</gene>
<reference evidence="2" key="2">
    <citation type="submission" date="2024-06" db="EMBL/GenBank/DDBJ databases">
        <authorList>
            <person name="Plum-Jensen L.E."/>
            <person name="Schramm A."/>
            <person name="Marshall I.P.G."/>
        </authorList>
    </citation>
    <scope>NUCLEOTIDE SEQUENCE</scope>
    <source>
        <strain evidence="2">Rat1</strain>
    </source>
</reference>
<dbReference type="PANTHER" id="PTHR11079">
    <property type="entry name" value="CYTOSINE DEAMINASE FAMILY MEMBER"/>
    <property type="match status" value="1"/>
</dbReference>
<accession>A0AAU8LUX0</accession>
<dbReference type="KEGG" id="eaj:Q3M24_22405"/>
<dbReference type="PANTHER" id="PTHR11079:SF179">
    <property type="entry name" value="TRNA(ADENINE(34)) DEAMINASE, CHLOROPLASTIC"/>
    <property type="match status" value="1"/>
</dbReference>
<dbReference type="SUPFAM" id="SSF53927">
    <property type="entry name" value="Cytidine deaminase-like"/>
    <property type="match status" value="1"/>
</dbReference>
<evidence type="ECO:0000259" key="1">
    <source>
        <dbReference type="PROSITE" id="PS51747"/>
    </source>
</evidence>
<name>A0AAU8LUX0_9BACT</name>
<dbReference type="GO" id="GO:0052717">
    <property type="term" value="F:tRNA-specific adenosine-34 deaminase activity"/>
    <property type="evidence" value="ECO:0007669"/>
    <property type="project" value="UniProtKB-EC"/>
</dbReference>
<keyword evidence="2" id="KW-0378">Hydrolase</keyword>
<dbReference type="AlphaFoldDB" id="A0AAU8LUX0"/>
<dbReference type="EC" id="3.5.4.33" evidence="2"/>
<dbReference type="Gene3D" id="3.40.140.10">
    <property type="entry name" value="Cytidine Deaminase, domain 2"/>
    <property type="match status" value="1"/>
</dbReference>
<evidence type="ECO:0000313" key="2">
    <source>
        <dbReference type="EMBL" id="XCN72992.1"/>
    </source>
</evidence>
<sequence length="183" mass="20956">MQNTRENDKKFMRHALDQARLALEEGEFPVGCAIVQGDTILQSGRRRNSEGAESNEIDHAEMVTLRALLAEQSGLDYQGITVYSTMEPCLMCYTTLLLSGVRRFVWAYEDVMGGGTNLPLQHLPPLYRDMQVELVSDVLRQESLSLFAQFFQNYTYWQDSLIAEYTLTQYQQLIEGTDRNPQT</sequence>